<dbReference type="KEGG" id="scs:Sta7437_4820"/>
<dbReference type="EMBL" id="CP003655">
    <property type="protein sequence ID" value="AFZ38254.1"/>
    <property type="molecule type" value="Genomic_DNA"/>
</dbReference>
<proteinExistence type="predicted"/>
<reference evidence="2" key="1">
    <citation type="journal article" date="2013" name="Proc. Natl. Acad. Sci. U.S.A.">
        <title>Improving the coverage of the cyanobacterial phylum using diversity-driven genome sequencing.</title>
        <authorList>
            <person name="Shih P.M."/>
            <person name="Wu D."/>
            <person name="Latifi A."/>
            <person name="Axen S.D."/>
            <person name="Fewer D.P."/>
            <person name="Talla E."/>
            <person name="Calteau A."/>
            <person name="Cai F."/>
            <person name="Tandeau de Marsac N."/>
            <person name="Rippka R."/>
            <person name="Herdman M."/>
            <person name="Sivonen K."/>
            <person name="Coursin T."/>
            <person name="Laurent T."/>
            <person name="Goodwin L."/>
            <person name="Nolan M."/>
            <person name="Davenport K.W."/>
            <person name="Han C.S."/>
            <person name="Rubin E.M."/>
            <person name="Eisen J.A."/>
            <person name="Woyke T."/>
            <person name="Gugger M."/>
            <person name="Kerfeld C.A."/>
        </authorList>
    </citation>
    <scope>NUCLEOTIDE SEQUENCE [LARGE SCALE GENOMIC DNA]</scope>
    <source>
        <strain evidence="2">ATCC 29371 / PCC 7437</strain>
        <plasmid evidence="2">Plasmid pSTA7437.02</plasmid>
    </source>
</reference>
<evidence type="ECO:0000313" key="1">
    <source>
        <dbReference type="EMBL" id="AFZ38254.1"/>
    </source>
</evidence>
<dbReference type="AlphaFoldDB" id="K9Y1P5"/>
<keyword evidence="2" id="KW-1185">Reference proteome</keyword>
<gene>
    <name evidence="1" type="ordered locus">Sta7437_4820</name>
</gene>
<organism evidence="1 2">
    <name type="scientific">Stanieria cyanosphaera (strain ATCC 29371 / PCC 7437)</name>
    <dbReference type="NCBI Taxonomy" id="111780"/>
    <lineage>
        <taxon>Bacteria</taxon>
        <taxon>Bacillati</taxon>
        <taxon>Cyanobacteriota</taxon>
        <taxon>Cyanophyceae</taxon>
        <taxon>Pleurocapsales</taxon>
        <taxon>Dermocarpellaceae</taxon>
        <taxon>Stanieria</taxon>
    </lineage>
</organism>
<accession>K9Y1P5</accession>
<protein>
    <submittedName>
        <fullName evidence="1">Uncharacterized protein</fullName>
    </submittedName>
</protein>
<geneLocation type="plasmid" evidence="1 2">
    <name>pSTA7437.02</name>
</geneLocation>
<dbReference type="HOGENOM" id="CLU_2195311_0_0_3"/>
<evidence type="ECO:0000313" key="2">
    <source>
        <dbReference type="Proteomes" id="UP000010473"/>
    </source>
</evidence>
<keyword evidence="1" id="KW-0614">Plasmid</keyword>
<dbReference type="RefSeq" id="WP_015195631.1">
    <property type="nucleotide sequence ID" value="NC_019749.1"/>
</dbReference>
<dbReference type="Proteomes" id="UP000010473">
    <property type="component" value="Plasmid pSTA7437.02"/>
</dbReference>
<sequence>MNSTHTQIRRYLSVPLTLTLLGLTVITPLQTLAETALNRQQEYDTERSGKQKHFDGNTLISVWYESNNWSIDRRYQIESEIELEEPLDWDKIEVNLDRDFSLVSSPEI</sequence>
<name>K9Y1P5_STAC7</name>